<keyword evidence="5 7" id="KW-1133">Transmembrane helix</keyword>
<feature type="transmembrane region" description="Helical" evidence="7">
    <location>
        <begin position="250"/>
        <end position="278"/>
    </location>
</feature>
<evidence type="ECO:0000259" key="8">
    <source>
        <dbReference type="PROSITE" id="PS50928"/>
    </source>
</evidence>
<reference evidence="9" key="2">
    <citation type="journal article" date="2021" name="PeerJ">
        <title>Extensive microbial diversity within the chicken gut microbiome revealed by metagenomics and culture.</title>
        <authorList>
            <person name="Gilroy R."/>
            <person name="Ravi A."/>
            <person name="Getino M."/>
            <person name="Pursley I."/>
            <person name="Horton D.L."/>
            <person name="Alikhan N.F."/>
            <person name="Baker D."/>
            <person name="Gharbi K."/>
            <person name="Hall N."/>
            <person name="Watson M."/>
            <person name="Adriaenssens E.M."/>
            <person name="Foster-Nyarko E."/>
            <person name="Jarju S."/>
            <person name="Secka A."/>
            <person name="Antonio M."/>
            <person name="Oren A."/>
            <person name="Chaudhuri R.R."/>
            <person name="La Ragione R."/>
            <person name="Hildebrand F."/>
            <person name="Pallen M.J."/>
        </authorList>
    </citation>
    <scope>NUCLEOTIDE SEQUENCE</scope>
    <source>
        <strain evidence="9">ChiSxjej2B14-6234</strain>
    </source>
</reference>
<organism evidence="9 10">
    <name type="scientific">Candidatus Onthenecus intestinigallinarum</name>
    <dbReference type="NCBI Taxonomy" id="2840875"/>
    <lineage>
        <taxon>Bacteria</taxon>
        <taxon>Bacillati</taxon>
        <taxon>Bacillota</taxon>
        <taxon>Clostridia</taxon>
        <taxon>Eubacteriales</taxon>
        <taxon>Candidatus Onthenecus</taxon>
    </lineage>
</organism>
<evidence type="ECO:0000313" key="9">
    <source>
        <dbReference type="EMBL" id="HIQ71362.1"/>
    </source>
</evidence>
<comment type="caution">
    <text evidence="9">The sequence shown here is derived from an EMBL/GenBank/DDBJ whole genome shotgun (WGS) entry which is preliminary data.</text>
</comment>
<evidence type="ECO:0000256" key="6">
    <source>
        <dbReference type="ARBA" id="ARBA00023136"/>
    </source>
</evidence>
<dbReference type="GO" id="GO:0005886">
    <property type="term" value="C:plasma membrane"/>
    <property type="evidence" value="ECO:0007669"/>
    <property type="project" value="UniProtKB-SubCell"/>
</dbReference>
<evidence type="ECO:0000256" key="7">
    <source>
        <dbReference type="RuleBase" id="RU363032"/>
    </source>
</evidence>
<evidence type="ECO:0000256" key="3">
    <source>
        <dbReference type="ARBA" id="ARBA00022475"/>
    </source>
</evidence>
<comment type="similarity">
    <text evidence="7">Belongs to the binding-protein-dependent transport system permease family.</text>
</comment>
<protein>
    <submittedName>
        <fullName evidence="9">ABC transporter permease</fullName>
    </submittedName>
</protein>
<comment type="subcellular location">
    <subcellularLocation>
        <location evidence="1 7">Cell membrane</location>
        <topology evidence="1 7">Multi-pass membrane protein</topology>
    </subcellularLocation>
</comment>
<dbReference type="AlphaFoldDB" id="A0A9D1CQE4"/>
<dbReference type="GO" id="GO:0055085">
    <property type="term" value="P:transmembrane transport"/>
    <property type="evidence" value="ECO:0007669"/>
    <property type="project" value="InterPro"/>
</dbReference>
<dbReference type="Gene3D" id="1.10.3720.10">
    <property type="entry name" value="MetI-like"/>
    <property type="match status" value="1"/>
</dbReference>
<name>A0A9D1CQE4_9FIRM</name>
<evidence type="ECO:0000256" key="1">
    <source>
        <dbReference type="ARBA" id="ARBA00004651"/>
    </source>
</evidence>
<keyword evidence="6 7" id="KW-0472">Membrane</keyword>
<feature type="transmembrane region" description="Helical" evidence="7">
    <location>
        <begin position="122"/>
        <end position="155"/>
    </location>
</feature>
<dbReference type="Proteomes" id="UP000886887">
    <property type="component" value="Unassembled WGS sequence"/>
</dbReference>
<evidence type="ECO:0000256" key="5">
    <source>
        <dbReference type="ARBA" id="ARBA00022989"/>
    </source>
</evidence>
<keyword evidence="4 7" id="KW-0812">Transmembrane</keyword>
<evidence type="ECO:0000256" key="2">
    <source>
        <dbReference type="ARBA" id="ARBA00022448"/>
    </source>
</evidence>
<dbReference type="PROSITE" id="PS50928">
    <property type="entry name" value="ABC_TM1"/>
    <property type="match status" value="1"/>
</dbReference>
<dbReference type="SUPFAM" id="SSF161098">
    <property type="entry name" value="MetI-like"/>
    <property type="match status" value="1"/>
</dbReference>
<dbReference type="CDD" id="cd06261">
    <property type="entry name" value="TM_PBP2"/>
    <property type="match status" value="1"/>
</dbReference>
<dbReference type="EMBL" id="DVFJ01000011">
    <property type="protein sequence ID" value="HIQ71362.1"/>
    <property type="molecule type" value="Genomic_DNA"/>
</dbReference>
<dbReference type="PANTHER" id="PTHR43386:SF1">
    <property type="entry name" value="D,D-DIPEPTIDE TRANSPORT SYSTEM PERMEASE PROTEIN DDPC-RELATED"/>
    <property type="match status" value="1"/>
</dbReference>
<feature type="transmembrane region" description="Helical" evidence="7">
    <location>
        <begin position="87"/>
        <end position="110"/>
    </location>
</feature>
<dbReference type="InterPro" id="IPR035906">
    <property type="entry name" value="MetI-like_sf"/>
</dbReference>
<dbReference type="PANTHER" id="PTHR43386">
    <property type="entry name" value="OLIGOPEPTIDE TRANSPORT SYSTEM PERMEASE PROTEIN APPC"/>
    <property type="match status" value="1"/>
</dbReference>
<keyword evidence="3" id="KW-1003">Cell membrane</keyword>
<dbReference type="Pfam" id="PF00528">
    <property type="entry name" value="BPD_transp_1"/>
    <property type="match status" value="1"/>
</dbReference>
<keyword evidence="2 7" id="KW-0813">Transport</keyword>
<sequence>MSMEKIKKVGVRLAGMVRSSMQLRMGLIFFALVLLVVIFAPSLAPFDPYDLGDDLLVPPGTNGHWLGTTNMGQDVLSMIIYGSRASLAIGIVSALISGVIGTLLGAFAGFYGGKVDKVVSEIINIFLMIPTFFLILIIVALFGSSMINVMLVIGLTSWPSNARMMRVQAMSIKERTFVKSAISMGETKRQVLFKYIIPNGLFPIIANTTMGVAKAILTEASLSFLGLGDPNVISWGQMIYEGKQYLATGWWMSTFAGLFIMLIVMIFYMIGDGLNFALNPKMKKI</sequence>
<proteinExistence type="inferred from homology"/>
<reference evidence="9" key="1">
    <citation type="submission" date="2020-10" db="EMBL/GenBank/DDBJ databases">
        <authorList>
            <person name="Gilroy R."/>
        </authorList>
    </citation>
    <scope>NUCLEOTIDE SEQUENCE</scope>
    <source>
        <strain evidence="9">ChiSxjej2B14-6234</strain>
    </source>
</reference>
<dbReference type="InterPro" id="IPR050366">
    <property type="entry name" value="BP-dependent_transpt_permease"/>
</dbReference>
<evidence type="ECO:0000313" key="10">
    <source>
        <dbReference type="Proteomes" id="UP000886887"/>
    </source>
</evidence>
<evidence type="ECO:0000256" key="4">
    <source>
        <dbReference type="ARBA" id="ARBA00022692"/>
    </source>
</evidence>
<dbReference type="InterPro" id="IPR000515">
    <property type="entry name" value="MetI-like"/>
</dbReference>
<gene>
    <name evidence="9" type="ORF">IAB73_04020</name>
</gene>
<feature type="domain" description="ABC transmembrane type-1" evidence="8">
    <location>
        <begin position="83"/>
        <end position="271"/>
    </location>
</feature>
<accession>A0A9D1CQE4</accession>